<dbReference type="OrthoDB" id="7571760at2"/>
<comment type="caution">
    <text evidence="1">The sequence shown here is derived from an EMBL/GenBank/DDBJ whole genome shotgun (WGS) entry which is preliminary data.</text>
</comment>
<evidence type="ECO:0000313" key="1">
    <source>
        <dbReference type="EMBL" id="TCT07770.1"/>
    </source>
</evidence>
<dbReference type="InterPro" id="IPR009833">
    <property type="entry name" value="DUF1398"/>
</dbReference>
<protein>
    <submittedName>
        <fullName evidence="1">Uncharacterized protein YbcV (DUF1398 family)</fullName>
    </submittedName>
</protein>
<gene>
    <name evidence="1" type="ORF">EDC64_101289</name>
</gene>
<dbReference type="AlphaFoldDB" id="A0A4R3M3J7"/>
<evidence type="ECO:0000313" key="2">
    <source>
        <dbReference type="Proteomes" id="UP000294664"/>
    </source>
</evidence>
<sequence length="133" mass="14254">MDDRQIAAARTCPAGAETGAMSFPQIVGTLMETGFEAYAVDFRQARATYYLPDGDTLDLPMQPIEAPVAATFDAARIAAAIKDAQCGVPGYTYRGFCNTVTAAGCTGYLVSFPGRRALYIGRTAETHVERFPD</sequence>
<reference evidence="1 2" key="1">
    <citation type="submission" date="2019-03" db="EMBL/GenBank/DDBJ databases">
        <title>Genomic Encyclopedia of Type Strains, Phase IV (KMG-IV): sequencing the most valuable type-strain genomes for metagenomic binning, comparative biology and taxonomic classification.</title>
        <authorList>
            <person name="Goeker M."/>
        </authorList>
    </citation>
    <scope>NUCLEOTIDE SEQUENCE [LARGE SCALE GENOMIC DNA]</scope>
    <source>
        <strain evidence="1 2">DSM 9035</strain>
    </source>
</reference>
<dbReference type="Gene3D" id="3.30.1810.10">
    <property type="entry name" value="YdfO-like"/>
    <property type="match status" value="1"/>
</dbReference>
<dbReference type="InterPro" id="IPR036696">
    <property type="entry name" value="YdfO-like_sf"/>
</dbReference>
<accession>A0A4R3M3J7</accession>
<keyword evidence="2" id="KW-1185">Reference proteome</keyword>
<dbReference type="Proteomes" id="UP000294664">
    <property type="component" value="Unassembled WGS sequence"/>
</dbReference>
<proteinExistence type="predicted"/>
<dbReference type="EMBL" id="SMAI01000001">
    <property type="protein sequence ID" value="TCT07770.1"/>
    <property type="molecule type" value="Genomic_DNA"/>
</dbReference>
<dbReference type="Pfam" id="PF07166">
    <property type="entry name" value="DUF1398"/>
    <property type="match status" value="1"/>
</dbReference>
<name>A0A4R3M3J7_9HYPH</name>
<dbReference type="RefSeq" id="WP_132028989.1">
    <property type="nucleotide sequence ID" value="NZ_SMAI01000001.1"/>
</dbReference>
<organism evidence="1 2">
    <name type="scientific">Aquabacter spiritensis</name>
    <dbReference type="NCBI Taxonomy" id="933073"/>
    <lineage>
        <taxon>Bacteria</taxon>
        <taxon>Pseudomonadati</taxon>
        <taxon>Pseudomonadota</taxon>
        <taxon>Alphaproteobacteria</taxon>
        <taxon>Hyphomicrobiales</taxon>
        <taxon>Xanthobacteraceae</taxon>
        <taxon>Aquabacter</taxon>
    </lineage>
</organism>
<dbReference type="SUPFAM" id="SSF160419">
    <property type="entry name" value="YdfO-like"/>
    <property type="match status" value="1"/>
</dbReference>